<comment type="caution">
    <text evidence="1">The sequence shown here is derived from an EMBL/GenBank/DDBJ whole genome shotgun (WGS) entry which is preliminary data.</text>
</comment>
<keyword evidence="2" id="KW-1185">Reference proteome</keyword>
<dbReference type="EMBL" id="MPUH01000053">
    <property type="protein sequence ID" value="OMJ92863.1"/>
    <property type="molecule type" value="Genomic_DNA"/>
</dbReference>
<dbReference type="AlphaFoldDB" id="A0A1R2CV65"/>
<dbReference type="Proteomes" id="UP000187209">
    <property type="component" value="Unassembled WGS sequence"/>
</dbReference>
<proteinExistence type="predicted"/>
<protein>
    <submittedName>
        <fullName evidence="1">Uncharacterized protein</fullName>
    </submittedName>
</protein>
<evidence type="ECO:0000313" key="1">
    <source>
        <dbReference type="EMBL" id="OMJ92863.1"/>
    </source>
</evidence>
<sequence>MADQIFVPELGLISGKSQNLSMRMWYPQVGITYKPNKPYIKNKKKRSPINPGHHLGHLRLTSHNPKKVSSLPSDPFSFFNNYTVFPSKPTKKLDNKLPKTALEIDLQPRPLTIGNYKNIFYEDLNNDEKDKYKDNELNKALNIGLLSRPITISRPKRQKLSYNSNNNYELGTEVYVNLPTLQPRPYKINSEYF</sequence>
<evidence type="ECO:0000313" key="2">
    <source>
        <dbReference type="Proteomes" id="UP000187209"/>
    </source>
</evidence>
<reference evidence="1 2" key="1">
    <citation type="submission" date="2016-11" db="EMBL/GenBank/DDBJ databases">
        <title>The macronuclear genome of Stentor coeruleus: a giant cell with tiny introns.</title>
        <authorList>
            <person name="Slabodnick M."/>
            <person name="Ruby J.G."/>
            <person name="Reiff S.B."/>
            <person name="Swart E.C."/>
            <person name="Gosai S."/>
            <person name="Prabakaran S."/>
            <person name="Witkowska E."/>
            <person name="Larue G.E."/>
            <person name="Fisher S."/>
            <person name="Freeman R.M."/>
            <person name="Gunawardena J."/>
            <person name="Chu W."/>
            <person name="Stover N.A."/>
            <person name="Gregory B.D."/>
            <person name="Nowacki M."/>
            <person name="Derisi J."/>
            <person name="Roy S.W."/>
            <person name="Marshall W.F."/>
            <person name="Sood P."/>
        </authorList>
    </citation>
    <scope>NUCLEOTIDE SEQUENCE [LARGE SCALE GENOMIC DNA]</scope>
    <source>
        <strain evidence="1">WM001</strain>
    </source>
</reference>
<gene>
    <name evidence="1" type="ORF">SteCoe_4316</name>
</gene>
<name>A0A1R2CV65_9CILI</name>
<accession>A0A1R2CV65</accession>
<organism evidence="1 2">
    <name type="scientific">Stentor coeruleus</name>
    <dbReference type="NCBI Taxonomy" id="5963"/>
    <lineage>
        <taxon>Eukaryota</taxon>
        <taxon>Sar</taxon>
        <taxon>Alveolata</taxon>
        <taxon>Ciliophora</taxon>
        <taxon>Postciliodesmatophora</taxon>
        <taxon>Heterotrichea</taxon>
        <taxon>Heterotrichida</taxon>
        <taxon>Stentoridae</taxon>
        <taxon>Stentor</taxon>
    </lineage>
</organism>